<proteinExistence type="predicted"/>
<evidence type="ECO:0000313" key="4">
    <source>
        <dbReference type="Proteomes" id="UP000231962"/>
    </source>
</evidence>
<evidence type="ECO:0000313" key="2">
    <source>
        <dbReference type="EMBL" id="PJZ71329.1"/>
    </source>
</evidence>
<dbReference type="RefSeq" id="WP_100712273.1">
    <property type="nucleotide sequence ID" value="NZ_NPDY01000001.1"/>
</dbReference>
<organism evidence="3 5">
    <name type="scientific">Leptospira perolatii</name>
    <dbReference type="NCBI Taxonomy" id="2023191"/>
    <lineage>
        <taxon>Bacteria</taxon>
        <taxon>Pseudomonadati</taxon>
        <taxon>Spirochaetota</taxon>
        <taxon>Spirochaetia</taxon>
        <taxon>Leptospirales</taxon>
        <taxon>Leptospiraceae</taxon>
        <taxon>Leptospira</taxon>
    </lineage>
</organism>
<keyword evidence="4" id="KW-1185">Reference proteome</keyword>
<dbReference type="EMBL" id="NPDY01000001">
    <property type="protein sequence ID" value="PJZ71329.1"/>
    <property type="molecule type" value="Genomic_DNA"/>
</dbReference>
<evidence type="ECO:0000313" key="3">
    <source>
        <dbReference type="EMBL" id="PJZ74863.1"/>
    </source>
</evidence>
<dbReference type="EMBL" id="NPDZ01000001">
    <property type="protein sequence ID" value="PJZ74863.1"/>
    <property type="molecule type" value="Genomic_DNA"/>
</dbReference>
<protein>
    <recommendedName>
        <fullName evidence="6">DUF3575 domain-containing protein</fullName>
    </recommendedName>
</protein>
<evidence type="ECO:0008006" key="6">
    <source>
        <dbReference type="Google" id="ProtNLM"/>
    </source>
</evidence>
<dbReference type="Proteomes" id="UP000231990">
    <property type="component" value="Unassembled WGS sequence"/>
</dbReference>
<dbReference type="OrthoDB" id="321307at2"/>
<sequence length="276" mass="32176">MCPERNKKRDLIFILSIFLTSLLVFDDALLAQENSGPIPSVNSEEKKSEKTGLAEKSDASSQKKELSQGDIREKFRNQLGGFGYERYFSVDYTFIINRDWAVGMTGYQNAYVNRFDSDVAYSVAFPANTFYGRIRNYERKTWGGALYLQRYLYDSPFFVSFWLGREHMRREASSIFWESAGSTYRWERSSVTWGPQTFAGFGLGLRFQTESRFFWGWEGVWSWYFPYKNSYQVSDLGYSNRVADLNDLYYRIYSLKNYETKPGSSFGLNIVIGIAF</sequence>
<gene>
    <name evidence="2" type="ORF">CH360_02155</name>
    <name evidence="3" type="ORF">CH373_02155</name>
</gene>
<dbReference type="Proteomes" id="UP000231962">
    <property type="component" value="Unassembled WGS sequence"/>
</dbReference>
<feature type="compositionally biased region" description="Basic and acidic residues" evidence="1">
    <location>
        <begin position="43"/>
        <end position="68"/>
    </location>
</feature>
<name>A0A2M9ZSG2_9LEPT</name>
<accession>A0A2M9ZSG2</accession>
<comment type="caution">
    <text evidence="3">The sequence shown here is derived from an EMBL/GenBank/DDBJ whole genome shotgun (WGS) entry which is preliminary data.</text>
</comment>
<evidence type="ECO:0000313" key="5">
    <source>
        <dbReference type="Proteomes" id="UP000231990"/>
    </source>
</evidence>
<evidence type="ECO:0000256" key="1">
    <source>
        <dbReference type="SAM" id="MobiDB-lite"/>
    </source>
</evidence>
<dbReference type="AlphaFoldDB" id="A0A2M9ZSG2"/>
<feature type="region of interest" description="Disordered" evidence="1">
    <location>
        <begin position="36"/>
        <end position="68"/>
    </location>
</feature>
<reference evidence="4 5" key="1">
    <citation type="submission" date="2017-07" db="EMBL/GenBank/DDBJ databases">
        <title>Leptospira spp. isolated from tropical soils.</title>
        <authorList>
            <person name="Thibeaux R."/>
            <person name="Iraola G."/>
            <person name="Ferres I."/>
            <person name="Bierque E."/>
            <person name="Girault D."/>
            <person name="Soupe-Gilbert M.-E."/>
            <person name="Picardeau M."/>
            <person name="Goarant C."/>
        </authorList>
    </citation>
    <scope>NUCLEOTIDE SEQUENCE [LARGE SCALE GENOMIC DNA]</scope>
    <source>
        <strain evidence="3 5">FH1-B-B1</strain>
        <strain evidence="2 4">FH1-B-C1</strain>
    </source>
</reference>